<dbReference type="PANTHER" id="PTHR12558:SF13">
    <property type="entry name" value="CELL DIVISION CYCLE PROTEIN 27 HOMOLOG"/>
    <property type="match status" value="1"/>
</dbReference>
<dbReference type="Gene3D" id="1.25.40.10">
    <property type="entry name" value="Tetratricopeptide repeat domain"/>
    <property type="match status" value="4"/>
</dbReference>
<dbReference type="Pfam" id="PF23914">
    <property type="entry name" value="TPR_CcmH_CycH"/>
    <property type="match status" value="1"/>
</dbReference>
<dbReference type="InterPro" id="IPR019734">
    <property type="entry name" value="TPR_rpt"/>
</dbReference>
<feature type="domain" description="Cytochrome c-type biogenesis protein H TPR" evidence="2">
    <location>
        <begin position="370"/>
        <end position="465"/>
    </location>
</feature>
<dbReference type="Pfam" id="PF13181">
    <property type="entry name" value="TPR_8"/>
    <property type="match status" value="3"/>
</dbReference>
<organism evidence="3 4">
    <name type="scientific">Candidatus Scatenecus faecavium</name>
    <dbReference type="NCBI Taxonomy" id="2840915"/>
    <lineage>
        <taxon>Bacteria</taxon>
        <taxon>Candidatus Scatenecus</taxon>
    </lineage>
</organism>
<dbReference type="PROSITE" id="PS50293">
    <property type="entry name" value="TPR_REGION"/>
    <property type="match status" value="2"/>
</dbReference>
<dbReference type="PROSITE" id="PS50005">
    <property type="entry name" value="TPR"/>
    <property type="match status" value="9"/>
</dbReference>
<feature type="repeat" description="TPR" evidence="1">
    <location>
        <begin position="341"/>
        <end position="374"/>
    </location>
</feature>
<accession>A0A9D1FYG4</accession>
<evidence type="ECO:0000313" key="3">
    <source>
        <dbReference type="EMBL" id="HIS83771.1"/>
    </source>
</evidence>
<keyword evidence="1" id="KW-0802">TPR repeat</keyword>
<dbReference type="Pfam" id="PF00515">
    <property type="entry name" value="TPR_1"/>
    <property type="match status" value="1"/>
</dbReference>
<sequence length="588" mass="67645">MDKINLDEINRLVVEKKFEEAKAELLKYNLDEEKELDALKLLGLCNVNLENYKEGKSNFETVVKYDPEDASSWFYLANCYDNLNDLLHAKSAYLKVIELRENFLDAYKNLCILYVKSEEQQNAIDLAKKALEFEKEDYTLYYIIGTAYMSMKNFQDSVKYLEKAIELNPEHSQLYNNLGTSYITIGKLDKAYKNFLKASEFDPNNSITYFNIASILQLKNKHKKACEYFEKAYAIDPEDSYLVALALSETKCGKLDSAIAHYKTLISRHPEKDIYQYNLACCYEMKEDYNYAIGILAHLVMLNPKSVSMAQKLAGLYLKTGKPAAAKDIYEKILLQGNVNEDLYYDFAHVCLLINDTDKAEKILKKVIELNPEHAQSHKDLGVIYLSKRLFDYAKDEFETAYKLAPENFSIAFEYANYLHATTEFEKADKMYAKALELEPENRDVLAFSALNKLHTKDFDNALEQINKAVAHSVHNGFLLYIAGKVRFAMKDFEGAKDFLIKSYELEQVEDVENLLGFCYFELGNFAQANVIFENLLKTNPGNINLLLNRAKCLENMGDNTSALQALEKLVEIFPDCEEAHEMIRRLS</sequence>
<reference evidence="3" key="2">
    <citation type="journal article" date="2021" name="PeerJ">
        <title>Extensive microbial diversity within the chicken gut microbiome revealed by metagenomics and culture.</title>
        <authorList>
            <person name="Gilroy R."/>
            <person name="Ravi A."/>
            <person name="Getino M."/>
            <person name="Pursley I."/>
            <person name="Horton D.L."/>
            <person name="Alikhan N.F."/>
            <person name="Baker D."/>
            <person name="Gharbi K."/>
            <person name="Hall N."/>
            <person name="Watson M."/>
            <person name="Adriaenssens E.M."/>
            <person name="Foster-Nyarko E."/>
            <person name="Jarju S."/>
            <person name="Secka A."/>
            <person name="Antonio M."/>
            <person name="Oren A."/>
            <person name="Chaudhuri R.R."/>
            <person name="La Ragione R."/>
            <person name="Hildebrand F."/>
            <person name="Pallen M.J."/>
        </authorList>
    </citation>
    <scope>NUCLEOTIDE SEQUENCE</scope>
    <source>
        <strain evidence="3">CHK152-2994</strain>
    </source>
</reference>
<dbReference type="SUPFAM" id="SSF48452">
    <property type="entry name" value="TPR-like"/>
    <property type="match status" value="2"/>
</dbReference>
<feature type="repeat" description="TPR" evidence="1">
    <location>
        <begin position="510"/>
        <end position="543"/>
    </location>
</feature>
<dbReference type="SMART" id="SM00028">
    <property type="entry name" value="TPR"/>
    <property type="match status" value="15"/>
</dbReference>
<feature type="repeat" description="TPR" evidence="1">
    <location>
        <begin position="409"/>
        <end position="442"/>
    </location>
</feature>
<dbReference type="PANTHER" id="PTHR12558">
    <property type="entry name" value="CELL DIVISION CYCLE 16,23,27"/>
    <property type="match status" value="1"/>
</dbReference>
<feature type="repeat" description="TPR" evidence="1">
    <location>
        <begin position="375"/>
        <end position="408"/>
    </location>
</feature>
<gene>
    <name evidence="3" type="ORF">IAD41_09235</name>
</gene>
<evidence type="ECO:0000259" key="2">
    <source>
        <dbReference type="Pfam" id="PF23914"/>
    </source>
</evidence>
<feature type="repeat" description="TPR" evidence="1">
    <location>
        <begin position="138"/>
        <end position="171"/>
    </location>
</feature>
<name>A0A9D1FYG4_9BACT</name>
<dbReference type="InterPro" id="IPR056413">
    <property type="entry name" value="TPR_CcmH_CycH"/>
</dbReference>
<dbReference type="EMBL" id="DVJO01000202">
    <property type="protein sequence ID" value="HIS83771.1"/>
    <property type="molecule type" value="Genomic_DNA"/>
</dbReference>
<evidence type="ECO:0000313" key="4">
    <source>
        <dbReference type="Proteomes" id="UP000824139"/>
    </source>
</evidence>
<feature type="repeat" description="TPR" evidence="1">
    <location>
        <begin position="104"/>
        <end position="137"/>
    </location>
</feature>
<proteinExistence type="predicted"/>
<dbReference type="Pfam" id="PF14559">
    <property type="entry name" value="TPR_19"/>
    <property type="match status" value="1"/>
</dbReference>
<comment type="caution">
    <text evidence="3">The sequence shown here is derived from an EMBL/GenBank/DDBJ whole genome shotgun (WGS) entry which is preliminary data.</text>
</comment>
<dbReference type="InterPro" id="IPR011990">
    <property type="entry name" value="TPR-like_helical_dom_sf"/>
</dbReference>
<protein>
    <submittedName>
        <fullName evidence="3">Tetratricopeptide repeat protein</fullName>
    </submittedName>
</protein>
<feature type="repeat" description="TPR" evidence="1">
    <location>
        <begin position="36"/>
        <end position="69"/>
    </location>
</feature>
<reference evidence="3" key="1">
    <citation type="submission" date="2020-10" db="EMBL/GenBank/DDBJ databases">
        <authorList>
            <person name="Gilroy R."/>
        </authorList>
    </citation>
    <scope>NUCLEOTIDE SEQUENCE</scope>
    <source>
        <strain evidence="3">CHK152-2994</strain>
    </source>
</reference>
<dbReference type="Proteomes" id="UP000824139">
    <property type="component" value="Unassembled WGS sequence"/>
</dbReference>
<feature type="repeat" description="TPR" evidence="1">
    <location>
        <begin position="206"/>
        <end position="239"/>
    </location>
</feature>
<dbReference type="AlphaFoldDB" id="A0A9D1FYG4"/>
<feature type="repeat" description="TPR" evidence="1">
    <location>
        <begin position="172"/>
        <end position="205"/>
    </location>
</feature>
<evidence type="ECO:0000256" key="1">
    <source>
        <dbReference type="PROSITE-ProRule" id="PRU00339"/>
    </source>
</evidence>